<protein>
    <submittedName>
        <fullName evidence="4">TetR/AcrR family transcriptional regulator</fullName>
    </submittedName>
</protein>
<reference evidence="4 5" key="1">
    <citation type="submission" date="2021-08" db="EMBL/GenBank/DDBJ databases">
        <title>FDA dAtabase for Regulatory Grade micrObial Sequences (FDA-ARGOS): Supporting development and validation of Infectious Disease Dx tests.</title>
        <authorList>
            <person name="Sproer C."/>
            <person name="Gronow S."/>
            <person name="Severitt S."/>
            <person name="Schroder I."/>
            <person name="Tallon L."/>
            <person name="Sadzewicz L."/>
            <person name="Zhao X."/>
            <person name="Boylan J."/>
            <person name="Ott S."/>
            <person name="Bowen H."/>
            <person name="Vavikolanu K."/>
            <person name="Hazen T."/>
            <person name="Aluvathingal J."/>
            <person name="Nadendla S."/>
            <person name="Lowell S."/>
            <person name="Myers T."/>
            <person name="Yan Y."/>
            <person name="Sichtig H."/>
        </authorList>
    </citation>
    <scope>NUCLEOTIDE SEQUENCE [LARGE SCALE GENOMIC DNA]</scope>
    <source>
        <strain evidence="4 5">FDAARGOS_1460</strain>
    </source>
</reference>
<dbReference type="Proteomes" id="UP000734271">
    <property type="component" value="Unassembled WGS sequence"/>
</dbReference>
<dbReference type="PROSITE" id="PS50977">
    <property type="entry name" value="HTH_TETR_2"/>
    <property type="match status" value="1"/>
</dbReference>
<dbReference type="RefSeq" id="WP_223419818.1">
    <property type="nucleotide sequence ID" value="NZ_JAIPME010000002.1"/>
</dbReference>
<name>A0ABS7SZS9_9FIRM</name>
<dbReference type="SUPFAM" id="SSF46689">
    <property type="entry name" value="Homeodomain-like"/>
    <property type="match status" value="1"/>
</dbReference>
<organism evidence="4 5">
    <name type="scientific">Anaerococcus murdochii</name>
    <dbReference type="NCBI Taxonomy" id="411577"/>
    <lineage>
        <taxon>Bacteria</taxon>
        <taxon>Bacillati</taxon>
        <taxon>Bacillota</taxon>
        <taxon>Tissierellia</taxon>
        <taxon>Tissierellales</taxon>
        <taxon>Peptoniphilaceae</taxon>
        <taxon>Anaerococcus</taxon>
    </lineage>
</organism>
<gene>
    <name evidence="4" type="ORF">K8P03_07060</name>
</gene>
<keyword evidence="5" id="KW-1185">Reference proteome</keyword>
<evidence type="ECO:0000256" key="1">
    <source>
        <dbReference type="ARBA" id="ARBA00023125"/>
    </source>
</evidence>
<keyword evidence="1 2" id="KW-0238">DNA-binding</keyword>
<dbReference type="InterPro" id="IPR009057">
    <property type="entry name" value="Homeodomain-like_sf"/>
</dbReference>
<accession>A0ABS7SZS9</accession>
<evidence type="ECO:0000313" key="5">
    <source>
        <dbReference type="Proteomes" id="UP000734271"/>
    </source>
</evidence>
<dbReference type="EMBL" id="JAIPME010000002">
    <property type="protein sequence ID" value="MBZ2387039.1"/>
    <property type="molecule type" value="Genomic_DNA"/>
</dbReference>
<comment type="caution">
    <text evidence="4">The sequence shown here is derived from an EMBL/GenBank/DDBJ whole genome shotgun (WGS) entry which is preliminary data.</text>
</comment>
<dbReference type="Pfam" id="PF00440">
    <property type="entry name" value="TetR_N"/>
    <property type="match status" value="1"/>
</dbReference>
<evidence type="ECO:0000256" key="2">
    <source>
        <dbReference type="PROSITE-ProRule" id="PRU00335"/>
    </source>
</evidence>
<evidence type="ECO:0000313" key="4">
    <source>
        <dbReference type="EMBL" id="MBZ2387039.1"/>
    </source>
</evidence>
<feature type="domain" description="HTH tetR-type" evidence="3">
    <location>
        <begin position="1"/>
        <end position="44"/>
    </location>
</feature>
<feature type="DNA-binding region" description="H-T-H motif" evidence="2">
    <location>
        <begin position="7"/>
        <end position="26"/>
    </location>
</feature>
<dbReference type="InterPro" id="IPR001647">
    <property type="entry name" value="HTH_TetR"/>
</dbReference>
<dbReference type="Gene3D" id="1.10.357.10">
    <property type="entry name" value="Tetracycline Repressor, domain 2"/>
    <property type="match status" value="1"/>
</dbReference>
<evidence type="ECO:0000259" key="3">
    <source>
        <dbReference type="PROSITE" id="PS50977"/>
    </source>
</evidence>
<proteinExistence type="predicted"/>
<sequence length="144" mass="17003">MDLDKITVRKIVEESGLSQQTFYNYYKNKEGLGFSVHKVYGQSLIDRLNEDEDYDLNNLLIDNIKFYQEHKQFILNALKHTKGDNSYFHLSAENAYKSLKEYLLKKNNSSRVLKSFNHSASFLHYIIHLLIIFHSKKLEVNLRA</sequence>